<keyword evidence="2" id="KW-1185">Reference proteome</keyword>
<name>A0A1Z9Z1I2_9GAMM</name>
<evidence type="ECO:0000313" key="1">
    <source>
        <dbReference type="EMBL" id="OUY08299.1"/>
    </source>
</evidence>
<gene>
    <name evidence="1" type="ORF">CAP51_01365</name>
</gene>
<reference evidence="1 2" key="1">
    <citation type="submission" date="2017-05" db="EMBL/GenBank/DDBJ databases">
        <title>Acinetobacter populi ANC 5415 (= PBJ7), whole genome shotgun sequencing project.</title>
        <authorList>
            <person name="Nemec A."/>
            <person name="Radolfova-Krizova L."/>
        </authorList>
    </citation>
    <scope>NUCLEOTIDE SEQUENCE [LARGE SCALE GENOMIC DNA]</scope>
    <source>
        <strain evidence="1 2">PBJ7</strain>
    </source>
</reference>
<sequence>MPPPQNYTFITLLAVNSTGVLKAVVDGKNHASVFPANRATMPNWINSRSTAIENPHPYTLILKSISLPRKKGEEP</sequence>
<dbReference type="Proteomes" id="UP000196536">
    <property type="component" value="Unassembled WGS sequence"/>
</dbReference>
<accession>A0A1Z9Z1I2</accession>
<dbReference type="AlphaFoldDB" id="A0A1Z9Z1I2"/>
<protein>
    <submittedName>
        <fullName evidence="1">Uncharacterized protein</fullName>
    </submittedName>
</protein>
<organism evidence="1 2">
    <name type="scientific">Acinetobacter populi</name>
    <dbReference type="NCBI Taxonomy" id="1582270"/>
    <lineage>
        <taxon>Bacteria</taxon>
        <taxon>Pseudomonadati</taxon>
        <taxon>Pseudomonadota</taxon>
        <taxon>Gammaproteobacteria</taxon>
        <taxon>Moraxellales</taxon>
        <taxon>Moraxellaceae</taxon>
        <taxon>Acinetobacter</taxon>
    </lineage>
</organism>
<proteinExistence type="predicted"/>
<dbReference type="OrthoDB" id="2053210at2"/>
<dbReference type="EMBL" id="NEXX01000001">
    <property type="protein sequence ID" value="OUY08299.1"/>
    <property type="molecule type" value="Genomic_DNA"/>
</dbReference>
<evidence type="ECO:0000313" key="2">
    <source>
        <dbReference type="Proteomes" id="UP000196536"/>
    </source>
</evidence>
<comment type="caution">
    <text evidence="1">The sequence shown here is derived from an EMBL/GenBank/DDBJ whole genome shotgun (WGS) entry which is preliminary data.</text>
</comment>